<accession>A0AA85ISA6</accession>
<evidence type="ECO:0000256" key="1">
    <source>
        <dbReference type="SAM" id="MobiDB-lite"/>
    </source>
</evidence>
<sequence length="1153" mass="131177">MRSIIKILGIWSSISRQFKQIQINLSAQLDSTSANTHSEQTVSENSSDRFGEELQRSEANIRNTFDLKYFESVLSFDQLNEYKWDKLVDSCSSVQRKRPKSALKKSNDESMNSDKINVASESETILWQPVYTMNTSLMKSLVNYTLQSIQDYAKQLQLASNPTALNLMNSSKEGLNRCKNNLNTEYYNCLNLLLQTPVFATSVHGPLFNASDVSISEFWCHREKNILDEQFNPGLTAQNRLCSWNGAVGTGAGLPMLGMYISSSVQNFIAFTLEILLPMILNLLQVDVNEQKSKLQSDDDSQNAKNELNSTDDNVDATLNANKPVDDNSNDDSLRISILYLINVLLTILNGHGMNKLPECGDSSDTDTTDSEFGISNSSAEFVGLTAQLSTITLSVDWDFNGIEKLAFCISDCLSLRALCSLLASIFQKQYEVLFKTSKFNGQDNIASHFLGCIKEYDVSIRLLSEQITDITLVYYYKTGFTIGEDLKCVNELKLLLPSHFTLQTDQAVIGNLSKPIHLMWLIISNLWSILIHTCPGGLARQILAHVSSKILESAVQQLHIAKTNSNSDYTLQFRDELSFVLGIAKFVLYRCAETISEVLGLSNLSVEMNSIHTAALLTTQMFISCFAPRDLWNKLHEEGFYNQIAQDSSRTFDFSLSNWLRIVDPPVFTDIPIHLMKERPQQTESEIELILLSASEHFEPLRIISLLTSCNYKLSLAILESPYLNELNNLLTSGEKTVARQLFMAISNILDSIPEYADFLGKVVELTISRTETDKLFSRTKLNYEEWPLWFDVLVQLMFEPLERIWIRFKELKHQRLEEDESFQDYNLSDKLNENPETVFTNYTPRRRAYWNDLFHLIKCHVDVQLSNTPDNNSNANGSISASSDKYQSKITSKLEIEQEISNYSNYYQKGGFTKQIWFELAHDIIRLPVINCSAGVQLALAKINDIAMDKLAEHSQDINTGCSNLFYGQHFAIHLVILFLNYRIDKEIKMKSSNGEYENQEKCDVERLQYLILLEYLCSLLDLNVENEEIYACKKRVKAFLDDRKSEGSDSEPVVTGNSSKIFKNIQNLRFVQHKALPDLFFMHEFLHANITWVGELIRSGKCYAGPATTAIPRFQLDDNSNSNVCIQLINPIEEINWEEIYCTNIGLQEL</sequence>
<feature type="region of interest" description="Disordered" evidence="1">
    <location>
        <begin position="30"/>
        <end position="53"/>
    </location>
</feature>
<dbReference type="WBParaSite" id="TREG1_104530.3">
    <property type="protein sequence ID" value="TREG1_104530.3"/>
    <property type="gene ID" value="TREG1_104530"/>
</dbReference>
<evidence type="ECO:0000313" key="5">
    <source>
        <dbReference type="WBParaSite" id="TREG1_104530.3"/>
    </source>
</evidence>
<evidence type="ECO:0000313" key="2">
    <source>
        <dbReference type="Proteomes" id="UP000050795"/>
    </source>
</evidence>
<feature type="compositionally biased region" description="Polar residues" evidence="1">
    <location>
        <begin position="30"/>
        <end position="45"/>
    </location>
</feature>
<evidence type="ECO:0000313" key="4">
    <source>
        <dbReference type="WBParaSite" id="TREG1_104530.2"/>
    </source>
</evidence>
<reference evidence="3 4" key="2">
    <citation type="submission" date="2023-11" db="UniProtKB">
        <authorList>
            <consortium name="WormBaseParasite"/>
        </authorList>
    </citation>
    <scope>IDENTIFICATION</scope>
</reference>
<dbReference type="Proteomes" id="UP000050795">
    <property type="component" value="Unassembled WGS sequence"/>
</dbReference>
<reference evidence="2" key="1">
    <citation type="submission" date="2022-06" db="EMBL/GenBank/DDBJ databases">
        <authorList>
            <person name="Berger JAMES D."/>
            <person name="Berger JAMES D."/>
        </authorList>
    </citation>
    <scope>NUCLEOTIDE SEQUENCE [LARGE SCALE GENOMIC DNA]</scope>
</reference>
<dbReference type="WBParaSite" id="TREG1_104530.2">
    <property type="protein sequence ID" value="TREG1_104530.2"/>
    <property type="gene ID" value="TREG1_104530"/>
</dbReference>
<keyword evidence="2" id="KW-1185">Reference proteome</keyword>
<proteinExistence type="predicted"/>
<feature type="region of interest" description="Disordered" evidence="1">
    <location>
        <begin position="294"/>
        <end position="324"/>
    </location>
</feature>
<evidence type="ECO:0000313" key="3">
    <source>
        <dbReference type="WBParaSite" id="TREG1_104530.1"/>
    </source>
</evidence>
<feature type="compositionally biased region" description="Polar residues" evidence="1">
    <location>
        <begin position="303"/>
        <end position="321"/>
    </location>
</feature>
<dbReference type="WBParaSite" id="TREG1_104530.1">
    <property type="protein sequence ID" value="TREG1_104530.1"/>
    <property type="gene ID" value="TREG1_104530"/>
</dbReference>
<organism evidence="2 5">
    <name type="scientific">Trichobilharzia regenti</name>
    <name type="common">Nasal bird schistosome</name>
    <dbReference type="NCBI Taxonomy" id="157069"/>
    <lineage>
        <taxon>Eukaryota</taxon>
        <taxon>Metazoa</taxon>
        <taxon>Spiralia</taxon>
        <taxon>Lophotrochozoa</taxon>
        <taxon>Platyhelminthes</taxon>
        <taxon>Trematoda</taxon>
        <taxon>Digenea</taxon>
        <taxon>Strigeidida</taxon>
        <taxon>Schistosomatoidea</taxon>
        <taxon>Schistosomatidae</taxon>
        <taxon>Trichobilharzia</taxon>
    </lineage>
</organism>
<dbReference type="AlphaFoldDB" id="A0AA85ISA6"/>
<name>A0AA85ISA6_TRIRE</name>
<protein>
    <submittedName>
        <fullName evidence="3 4">Uncharacterized protein</fullName>
    </submittedName>
</protein>